<feature type="region of interest" description="Disordered" evidence="1">
    <location>
        <begin position="69"/>
        <end position="112"/>
    </location>
</feature>
<keyword evidence="4" id="KW-1185">Reference proteome</keyword>
<feature type="region of interest" description="Disordered" evidence="1">
    <location>
        <begin position="24"/>
        <end position="44"/>
    </location>
</feature>
<feature type="signal peptide" evidence="2">
    <location>
        <begin position="1"/>
        <end position="25"/>
    </location>
</feature>
<feature type="chain" id="PRO_5045967279" evidence="2">
    <location>
        <begin position="26"/>
        <end position="264"/>
    </location>
</feature>
<sequence>MSGWVRAGRAGIVAFAAVMATTGAAGPVPGDDPGTGGPVRAGGERPVPGPAAGALRGVPRIRPGSATVTYDPGSDGVPGRHGLPVPDGVPGRSHGHGSVRAGTGGPGGDAAAAEIDHRPGCLKVGARGGAAFAAIVIGCERAPRPVTPAAPRPPAPAPAPPEYVPPPPPRPAPARLRAPAPRPALPPAPAPRPPAAPRSEPPPAPEVPPAPSHIVPRAYHASVSPPPEGGASLVTLTLLLTTPAVLAAAMLRPRGGGGGGGRRS</sequence>
<gene>
    <name evidence="3" type="ORF">ACFPP6_06565</name>
</gene>
<keyword evidence="2" id="KW-0732">Signal</keyword>
<dbReference type="EMBL" id="JBHSKJ010000003">
    <property type="protein sequence ID" value="MFC5144350.1"/>
    <property type="molecule type" value="Genomic_DNA"/>
</dbReference>
<feature type="compositionally biased region" description="Pro residues" evidence="1">
    <location>
        <begin position="180"/>
        <end position="211"/>
    </location>
</feature>
<dbReference type="Proteomes" id="UP001596222">
    <property type="component" value="Unassembled WGS sequence"/>
</dbReference>
<evidence type="ECO:0000256" key="2">
    <source>
        <dbReference type="SAM" id="SignalP"/>
    </source>
</evidence>
<feature type="region of interest" description="Disordered" evidence="1">
    <location>
        <begin position="147"/>
        <end position="231"/>
    </location>
</feature>
<name>A0ABV9ZV68_9ACTN</name>
<accession>A0ABV9ZV68</accession>
<comment type="caution">
    <text evidence="3">The sequence shown here is derived from an EMBL/GenBank/DDBJ whole genome shotgun (WGS) entry which is preliminary data.</text>
</comment>
<feature type="compositionally biased region" description="Pro residues" evidence="1">
    <location>
        <begin position="147"/>
        <end position="172"/>
    </location>
</feature>
<evidence type="ECO:0000313" key="4">
    <source>
        <dbReference type="Proteomes" id="UP001596222"/>
    </source>
</evidence>
<proteinExistence type="predicted"/>
<reference evidence="4" key="1">
    <citation type="journal article" date="2019" name="Int. J. Syst. Evol. Microbiol.">
        <title>The Global Catalogue of Microorganisms (GCM) 10K type strain sequencing project: providing services to taxonomists for standard genome sequencing and annotation.</title>
        <authorList>
            <consortium name="The Broad Institute Genomics Platform"/>
            <consortium name="The Broad Institute Genome Sequencing Center for Infectious Disease"/>
            <person name="Wu L."/>
            <person name="Ma J."/>
        </authorList>
    </citation>
    <scope>NUCLEOTIDE SEQUENCE [LARGE SCALE GENOMIC DNA]</scope>
    <source>
        <strain evidence="4">CGMCC 4.1641</strain>
    </source>
</reference>
<protein>
    <submittedName>
        <fullName evidence="3">Uncharacterized protein</fullName>
    </submittedName>
</protein>
<organism evidence="3 4">
    <name type="scientific">Streptomyces aureoversilis</name>
    <dbReference type="NCBI Taxonomy" id="67277"/>
    <lineage>
        <taxon>Bacteria</taxon>
        <taxon>Bacillati</taxon>
        <taxon>Actinomycetota</taxon>
        <taxon>Actinomycetes</taxon>
        <taxon>Kitasatosporales</taxon>
        <taxon>Streptomycetaceae</taxon>
        <taxon>Streptomyces</taxon>
    </lineage>
</organism>
<evidence type="ECO:0000256" key="1">
    <source>
        <dbReference type="SAM" id="MobiDB-lite"/>
    </source>
</evidence>
<dbReference type="RefSeq" id="WP_382038134.1">
    <property type="nucleotide sequence ID" value="NZ_JBHSKJ010000003.1"/>
</dbReference>
<evidence type="ECO:0000313" key="3">
    <source>
        <dbReference type="EMBL" id="MFC5144350.1"/>
    </source>
</evidence>